<dbReference type="Proteomes" id="UP000255382">
    <property type="component" value="Unassembled WGS sequence"/>
</dbReference>
<proteinExistence type="predicted"/>
<dbReference type="AlphaFoldDB" id="A0A378B3B6"/>
<sequence>MKRNVAVASLAFELNLTGNTIQLFPAGEFRANDGRPAECANWVLNESLARQVIEHLSSRQNKIVIDYEHQTLRTESNGQPAPAAGWWKGTDTVWTDAGMFAQNVEWTEAARKMIAGGEYRYISPVFAYDKKTGAVLQVLNAALTNNPALDGMNQVVLAAASRLIVQASTQPSPEKTMNEELLKLLRKLLGLADDATEADILAALQQAAGDMPKENEGDAAAASLSKLLEMFTALTASVKGKDDKIAALTVAATANKGTNVDPTKYVPIAVVTDLTTQLAALTARVDGGDLDGLITEALSSGKLLPTMEEWAREMGKKDIAALRNYIKAAAPIAALTTQQSGGKKPAGETHGLTATELEVAALTGLTPAEYAEAKKEMQ</sequence>
<reference evidence="1 2" key="1">
    <citation type="submission" date="2018-06" db="EMBL/GenBank/DDBJ databases">
        <authorList>
            <consortium name="Pathogen Informatics"/>
            <person name="Doyle S."/>
        </authorList>
    </citation>
    <scope>NUCLEOTIDE SEQUENCE [LARGE SCALE GENOMIC DNA]</scope>
    <source>
        <strain evidence="1 2">NCTC5050</strain>
    </source>
</reference>
<dbReference type="Pfam" id="PF10123">
    <property type="entry name" value="Mu-like_Pro"/>
    <property type="match status" value="1"/>
</dbReference>
<protein>
    <submittedName>
        <fullName evidence="1">Mu-like prophage I protein</fullName>
    </submittedName>
</protein>
<dbReference type="PIRSF" id="PIRSF016624">
    <property type="entry name" value="Mu_prophg_I"/>
    <property type="match status" value="1"/>
</dbReference>
<keyword evidence="2" id="KW-1185">Reference proteome</keyword>
<gene>
    <name evidence="1" type="ORF">NCTC5050_03898</name>
</gene>
<dbReference type="EMBL" id="UGLZ01000005">
    <property type="protein sequence ID" value="STV26820.1"/>
    <property type="molecule type" value="Genomic_DNA"/>
</dbReference>
<accession>A0A378B3B6</accession>
<evidence type="ECO:0000313" key="2">
    <source>
        <dbReference type="Proteomes" id="UP000255382"/>
    </source>
</evidence>
<evidence type="ECO:0000313" key="1">
    <source>
        <dbReference type="EMBL" id="STV26820.1"/>
    </source>
</evidence>
<dbReference type="InterPro" id="IPR012106">
    <property type="entry name" value="Phage_Mu_Gp1"/>
</dbReference>
<organism evidence="1 2">
    <name type="scientific">Klebsiella pneumoniae subsp. ozaenae</name>
    <dbReference type="NCBI Taxonomy" id="574"/>
    <lineage>
        <taxon>Bacteria</taxon>
        <taxon>Pseudomonadati</taxon>
        <taxon>Pseudomonadota</taxon>
        <taxon>Gammaproteobacteria</taxon>
        <taxon>Enterobacterales</taxon>
        <taxon>Enterobacteriaceae</taxon>
        <taxon>Klebsiella/Raoultella group</taxon>
        <taxon>Klebsiella</taxon>
        <taxon>Klebsiella pneumoniae complex</taxon>
    </lineage>
</organism>
<name>A0A378B3B6_KLEPO</name>